<name>A0A6H1UHC3_9GAMM</name>
<feature type="transmembrane region" description="Helical" evidence="1">
    <location>
        <begin position="256"/>
        <end position="277"/>
    </location>
</feature>
<dbReference type="GO" id="GO:0016747">
    <property type="term" value="F:acyltransferase activity, transferring groups other than amino-acyl groups"/>
    <property type="evidence" value="ECO:0007669"/>
    <property type="project" value="InterPro"/>
</dbReference>
<evidence type="ECO:0000313" key="4">
    <source>
        <dbReference type="Proteomes" id="UP000501602"/>
    </source>
</evidence>
<dbReference type="Proteomes" id="UP000501602">
    <property type="component" value="Chromosome"/>
</dbReference>
<accession>A0A6H1UHC3</accession>
<feature type="transmembrane region" description="Helical" evidence="1">
    <location>
        <begin position="167"/>
        <end position="185"/>
    </location>
</feature>
<dbReference type="PANTHER" id="PTHR23028:SF53">
    <property type="entry name" value="ACYL_TRANSF_3 DOMAIN-CONTAINING PROTEIN"/>
    <property type="match status" value="1"/>
</dbReference>
<feature type="transmembrane region" description="Helical" evidence="1">
    <location>
        <begin position="191"/>
        <end position="212"/>
    </location>
</feature>
<proteinExistence type="predicted"/>
<keyword evidence="3" id="KW-0808">Transferase</keyword>
<dbReference type="AlphaFoldDB" id="A0A6H1UHC3"/>
<feature type="transmembrane region" description="Helical" evidence="1">
    <location>
        <begin position="298"/>
        <end position="317"/>
    </location>
</feature>
<dbReference type="Pfam" id="PF01757">
    <property type="entry name" value="Acyl_transf_3"/>
    <property type="match status" value="1"/>
</dbReference>
<dbReference type="InterPro" id="IPR050879">
    <property type="entry name" value="Acyltransferase_3"/>
</dbReference>
<feature type="transmembrane region" description="Helical" evidence="1">
    <location>
        <begin position="329"/>
        <end position="353"/>
    </location>
</feature>
<feature type="transmembrane region" description="Helical" evidence="1">
    <location>
        <begin position="104"/>
        <end position="124"/>
    </location>
</feature>
<evidence type="ECO:0000259" key="2">
    <source>
        <dbReference type="Pfam" id="PF01757"/>
    </source>
</evidence>
<dbReference type="PANTHER" id="PTHR23028">
    <property type="entry name" value="ACETYLTRANSFERASE"/>
    <property type="match status" value="1"/>
</dbReference>
<keyword evidence="3" id="KW-0012">Acyltransferase</keyword>
<sequence length="378" mass="43420">MKKRHSIKHWLVGKLEISHGGHDMLLSMEGLRGIAVFLVFLVHYSSFVEKFTAGISSDILSFVMHFGHLGVDLFFVLSGYLIYGSILKGKVFDPTKYVRKRVKRIYPTFLCVFIIYIILSFIFPSESKIPADTYSAILYLIQNLLLLPGLFDIVPMITVSWSLSYEVFYYAIIPLIVFSLRLKGWQRSSRVAMWLTVSIVGFGLSFISDSHIRLLMFISGILLFEFSTSSLKVYRGGGLCFLIALSLYGFKSIYDINNVIAVMSASYLFIYLCLCSFNKSSTVYKFFTVTWLRWLGNISYSYYLVHSLTLSFSFLILERFISADYSSHHIYYWLWIPLFIFSVIVSFVLYVAVEHRFSLTIRNGHAKKVPVKCASPAK</sequence>
<keyword evidence="1" id="KW-0812">Transmembrane</keyword>
<evidence type="ECO:0000256" key="1">
    <source>
        <dbReference type="SAM" id="Phobius"/>
    </source>
</evidence>
<dbReference type="InterPro" id="IPR002656">
    <property type="entry name" value="Acyl_transf_3_dom"/>
</dbReference>
<dbReference type="RefSeq" id="WP_168662416.1">
    <property type="nucleotide sequence ID" value="NZ_CP051180.1"/>
</dbReference>
<dbReference type="GO" id="GO:0000271">
    <property type="term" value="P:polysaccharide biosynthetic process"/>
    <property type="evidence" value="ECO:0007669"/>
    <property type="project" value="TreeGrafter"/>
</dbReference>
<reference evidence="3 4" key="1">
    <citation type="submission" date="2020-04" db="EMBL/GenBank/DDBJ databases">
        <title>Ferrimonas sp. S7 isolated from sea water.</title>
        <authorList>
            <person name="Bae S.S."/>
            <person name="Baek K."/>
        </authorList>
    </citation>
    <scope>NUCLEOTIDE SEQUENCE [LARGE SCALE GENOMIC DNA]</scope>
    <source>
        <strain evidence="3 4">S7</strain>
    </source>
</reference>
<feature type="transmembrane region" description="Helical" evidence="1">
    <location>
        <begin position="30"/>
        <end position="47"/>
    </location>
</feature>
<gene>
    <name evidence="3" type="ORF">HER31_17010</name>
</gene>
<protein>
    <submittedName>
        <fullName evidence="3">Acyltransferase</fullName>
    </submittedName>
</protein>
<keyword evidence="4" id="KW-1185">Reference proteome</keyword>
<dbReference type="KEGG" id="fes:HER31_17010"/>
<feature type="domain" description="Acyltransferase 3" evidence="2">
    <location>
        <begin position="27"/>
        <end position="350"/>
    </location>
</feature>
<feature type="transmembrane region" description="Helical" evidence="1">
    <location>
        <begin position="59"/>
        <end position="83"/>
    </location>
</feature>
<organism evidence="3 4">
    <name type="scientific">Ferrimonas lipolytica</name>
    <dbReference type="NCBI Taxonomy" id="2724191"/>
    <lineage>
        <taxon>Bacteria</taxon>
        <taxon>Pseudomonadati</taxon>
        <taxon>Pseudomonadota</taxon>
        <taxon>Gammaproteobacteria</taxon>
        <taxon>Alteromonadales</taxon>
        <taxon>Ferrimonadaceae</taxon>
        <taxon>Ferrimonas</taxon>
    </lineage>
</organism>
<keyword evidence="1" id="KW-0472">Membrane</keyword>
<keyword evidence="1" id="KW-1133">Transmembrane helix</keyword>
<dbReference type="EMBL" id="CP051180">
    <property type="protein sequence ID" value="QIZ78444.1"/>
    <property type="molecule type" value="Genomic_DNA"/>
</dbReference>
<evidence type="ECO:0000313" key="3">
    <source>
        <dbReference type="EMBL" id="QIZ78444.1"/>
    </source>
</evidence>
<dbReference type="GO" id="GO:0016020">
    <property type="term" value="C:membrane"/>
    <property type="evidence" value="ECO:0007669"/>
    <property type="project" value="TreeGrafter"/>
</dbReference>